<keyword evidence="2" id="KW-0808">Transferase</keyword>
<reference evidence="2 3" key="1">
    <citation type="submission" date="2019-01" db="EMBL/GenBank/DDBJ databases">
        <title>Genome Assembly of Collichthys lucidus.</title>
        <authorList>
            <person name="Cai M."/>
            <person name="Xiao S."/>
        </authorList>
    </citation>
    <scope>NUCLEOTIDE SEQUENCE [LARGE SCALE GENOMIC DNA]</scope>
    <source>
        <strain evidence="2">JT15FE1705JMU</strain>
        <tissue evidence="2">Muscle</tissue>
    </source>
</reference>
<sequence>MAAGNQPGSAVRVYGDDSGDKVTTGTFVPYCSMAHAQLCFHGHRDAVKFFTAVPGHAVPSASCGGEAAGDKATDASTQEGTKSVLVMSGGEGYIDFRMGDEDSEAQEGEDTPMNLQPFLAKAERSHLIVWQVLASED</sequence>
<proteinExistence type="predicted"/>
<evidence type="ECO:0000313" key="3">
    <source>
        <dbReference type="Proteomes" id="UP000298787"/>
    </source>
</evidence>
<organism evidence="2 3">
    <name type="scientific">Collichthys lucidus</name>
    <name type="common">Big head croaker</name>
    <name type="synonym">Sciaena lucida</name>
    <dbReference type="NCBI Taxonomy" id="240159"/>
    <lineage>
        <taxon>Eukaryota</taxon>
        <taxon>Metazoa</taxon>
        <taxon>Chordata</taxon>
        <taxon>Craniata</taxon>
        <taxon>Vertebrata</taxon>
        <taxon>Euteleostomi</taxon>
        <taxon>Actinopterygii</taxon>
        <taxon>Neopterygii</taxon>
        <taxon>Teleostei</taxon>
        <taxon>Neoteleostei</taxon>
        <taxon>Acanthomorphata</taxon>
        <taxon>Eupercaria</taxon>
        <taxon>Sciaenidae</taxon>
        <taxon>Collichthys</taxon>
    </lineage>
</organism>
<dbReference type="GO" id="GO:0005078">
    <property type="term" value="F:MAP-kinase scaffold activity"/>
    <property type="evidence" value="ECO:0007669"/>
    <property type="project" value="InterPro"/>
</dbReference>
<dbReference type="PANTHER" id="PTHR13886">
    <property type="entry name" value="JNK/SAPK-ASSOCIATED PROTEIN"/>
    <property type="match status" value="1"/>
</dbReference>
<dbReference type="GO" id="GO:0008432">
    <property type="term" value="F:JUN kinase binding"/>
    <property type="evidence" value="ECO:0007669"/>
    <property type="project" value="TreeGrafter"/>
</dbReference>
<keyword evidence="3" id="KW-1185">Reference proteome</keyword>
<feature type="region of interest" description="Disordered" evidence="1">
    <location>
        <begin position="61"/>
        <end position="82"/>
    </location>
</feature>
<dbReference type="AlphaFoldDB" id="A0A4U5VNV6"/>
<evidence type="ECO:0000313" key="2">
    <source>
        <dbReference type="EMBL" id="TKS90183.1"/>
    </source>
</evidence>
<dbReference type="Proteomes" id="UP000298787">
    <property type="component" value="Chromosome 21"/>
</dbReference>
<dbReference type="STRING" id="240159.A0A4U5VNV6"/>
<evidence type="ECO:0000256" key="1">
    <source>
        <dbReference type="SAM" id="MobiDB-lite"/>
    </source>
</evidence>
<dbReference type="GO" id="GO:0005737">
    <property type="term" value="C:cytoplasm"/>
    <property type="evidence" value="ECO:0007669"/>
    <property type="project" value="TreeGrafter"/>
</dbReference>
<dbReference type="EMBL" id="CM014098">
    <property type="protein sequence ID" value="TKS90183.1"/>
    <property type="molecule type" value="Genomic_DNA"/>
</dbReference>
<dbReference type="GO" id="GO:0030159">
    <property type="term" value="F:signaling receptor complex adaptor activity"/>
    <property type="evidence" value="ECO:0007669"/>
    <property type="project" value="TreeGrafter"/>
</dbReference>
<dbReference type="PANTHER" id="PTHR13886:SF2">
    <property type="entry name" value="C-JUN-AMINO-TERMINAL KINASE-INTERACTING PROTEIN 4"/>
    <property type="match status" value="1"/>
</dbReference>
<keyword evidence="2" id="KW-0418">Kinase</keyword>
<dbReference type="InterPro" id="IPR039911">
    <property type="entry name" value="JIP3/JIP4"/>
</dbReference>
<dbReference type="GO" id="GO:0016301">
    <property type="term" value="F:kinase activity"/>
    <property type="evidence" value="ECO:0007669"/>
    <property type="project" value="UniProtKB-KW"/>
</dbReference>
<dbReference type="GO" id="GO:0016192">
    <property type="term" value="P:vesicle-mediated transport"/>
    <property type="evidence" value="ECO:0007669"/>
    <property type="project" value="TreeGrafter"/>
</dbReference>
<name>A0A4U5VNV6_COLLU</name>
<dbReference type="GO" id="GO:0019894">
    <property type="term" value="F:kinesin binding"/>
    <property type="evidence" value="ECO:0007669"/>
    <property type="project" value="TreeGrafter"/>
</dbReference>
<accession>A0A4U5VNV6</accession>
<gene>
    <name evidence="2" type="ORF">D9C73_024313</name>
</gene>
<protein>
    <submittedName>
        <fullName evidence="2">C-Jun-amino-terminal kinase-interacting protein 4</fullName>
    </submittedName>
</protein>